<keyword evidence="8" id="KW-1185">Reference proteome</keyword>
<evidence type="ECO:0000313" key="8">
    <source>
        <dbReference type="Proteomes" id="UP000887116"/>
    </source>
</evidence>
<evidence type="ECO:0000256" key="2">
    <source>
        <dbReference type="ARBA" id="ARBA00022771"/>
    </source>
</evidence>
<feature type="domain" description="CW-type" evidence="6">
    <location>
        <begin position="33"/>
        <end position="87"/>
    </location>
</feature>
<protein>
    <submittedName>
        <fullName evidence="7">Zinc finger CW-type PWWP domain protein 1</fullName>
    </submittedName>
</protein>
<dbReference type="Pfam" id="PF00855">
    <property type="entry name" value="PWWP"/>
    <property type="match status" value="1"/>
</dbReference>
<keyword evidence="3" id="KW-0862">Zinc</keyword>
<dbReference type="PROSITE" id="PS50812">
    <property type="entry name" value="PWWP"/>
    <property type="match status" value="1"/>
</dbReference>
<dbReference type="InterPro" id="IPR011124">
    <property type="entry name" value="Znf_CW"/>
</dbReference>
<dbReference type="Proteomes" id="UP000887116">
    <property type="component" value="Unassembled WGS sequence"/>
</dbReference>
<evidence type="ECO:0000259" key="6">
    <source>
        <dbReference type="PROSITE" id="PS51050"/>
    </source>
</evidence>
<evidence type="ECO:0000313" key="7">
    <source>
        <dbReference type="EMBL" id="GFQ72562.1"/>
    </source>
</evidence>
<dbReference type="OrthoDB" id="5964980at2759"/>
<proteinExistence type="predicted"/>
<dbReference type="SMART" id="SM00293">
    <property type="entry name" value="PWWP"/>
    <property type="match status" value="1"/>
</dbReference>
<evidence type="ECO:0000256" key="3">
    <source>
        <dbReference type="ARBA" id="ARBA00022833"/>
    </source>
</evidence>
<organism evidence="7 8">
    <name type="scientific">Trichonephila clavata</name>
    <name type="common">Joro spider</name>
    <name type="synonym">Nephila clavata</name>
    <dbReference type="NCBI Taxonomy" id="2740835"/>
    <lineage>
        <taxon>Eukaryota</taxon>
        <taxon>Metazoa</taxon>
        <taxon>Ecdysozoa</taxon>
        <taxon>Arthropoda</taxon>
        <taxon>Chelicerata</taxon>
        <taxon>Arachnida</taxon>
        <taxon>Araneae</taxon>
        <taxon>Araneomorphae</taxon>
        <taxon>Entelegynae</taxon>
        <taxon>Araneoidea</taxon>
        <taxon>Nephilidae</taxon>
        <taxon>Trichonephila</taxon>
    </lineage>
</organism>
<dbReference type="PANTHER" id="PTHR15999">
    <property type="entry name" value="ZINC FINGER CW-TYPE PWWP DOMAIN PROTEIN 1"/>
    <property type="match status" value="1"/>
</dbReference>
<dbReference type="PROSITE" id="PS51050">
    <property type="entry name" value="ZF_CW"/>
    <property type="match status" value="1"/>
</dbReference>
<gene>
    <name evidence="7" type="primary">Zcwpw1</name>
    <name evidence="7" type="ORF">TNCT_96461</name>
</gene>
<dbReference type="Gene3D" id="2.30.30.140">
    <property type="match status" value="1"/>
</dbReference>
<dbReference type="GO" id="GO:0008270">
    <property type="term" value="F:zinc ion binding"/>
    <property type="evidence" value="ECO:0007669"/>
    <property type="project" value="UniProtKB-KW"/>
</dbReference>
<feature type="region of interest" description="Disordered" evidence="4">
    <location>
        <begin position="474"/>
        <end position="521"/>
    </location>
</feature>
<name>A0A8X6F7K2_TRICU</name>
<accession>A0A8X6F7K2</accession>
<evidence type="ECO:0000256" key="1">
    <source>
        <dbReference type="ARBA" id="ARBA00022723"/>
    </source>
</evidence>
<dbReference type="PANTHER" id="PTHR15999:SF2">
    <property type="entry name" value="ZINC FINGER CW-TYPE PWWP DOMAIN PROTEIN 1"/>
    <property type="match status" value="1"/>
</dbReference>
<evidence type="ECO:0000259" key="5">
    <source>
        <dbReference type="PROSITE" id="PS50812"/>
    </source>
</evidence>
<keyword evidence="2" id="KW-0863">Zinc-finger</keyword>
<keyword evidence="1" id="KW-0479">Metal-binding</keyword>
<reference evidence="7" key="1">
    <citation type="submission" date="2020-07" db="EMBL/GenBank/DDBJ databases">
        <title>Multicomponent nature underlies the extraordinary mechanical properties of spider dragline silk.</title>
        <authorList>
            <person name="Kono N."/>
            <person name="Nakamura H."/>
            <person name="Mori M."/>
            <person name="Yoshida Y."/>
            <person name="Ohtoshi R."/>
            <person name="Malay A.D."/>
            <person name="Moran D.A.P."/>
            <person name="Tomita M."/>
            <person name="Numata K."/>
            <person name="Arakawa K."/>
        </authorList>
    </citation>
    <scope>NUCLEOTIDE SEQUENCE</scope>
</reference>
<feature type="domain" description="PWWP" evidence="5">
    <location>
        <begin position="95"/>
        <end position="157"/>
    </location>
</feature>
<sequence length="813" mass="93641">MNAMKIKKKKVHFKKLKETTRDRHLMWINYYSSKDFGIWIECIKCKKWRKNIQYSESHEVPESWNCSMLNLENGKRGSCDDPEEETEDEYLEYCPGSVVWAKLQGYPWWPGMVDENPDVEEFEWKEEKIRYYNVTFLDERPTHAWIPETFICPFLKPPKRERNFELRCKKGKYAHAVLKAKERAEEAMKMSIKDRLKNFSFVHLYKGHWPWADNFEVNDSIDDKKGNITDILLKEVDDLDSLISSDTDNEKIEIDFNEKEKNQFTSKKIMSSSFNTLNSIPEKYNIKYLSNKDFIPKDKAVFPLVKQNSEKSTFEIKKADSIKNRLDSAAYRKNDFQSHLSNKIKGVKRSKSKILADKKLKGIKNMQMPPTNNNLLIENANPKLINSETGTSFIPNESESHQNNGFDMKKFKDKNFKTKDKIVSIHNEKSTKLGGKLNIEKTFNQNEACVTSNNLAQNEEKKVVTELVEPIEKSNNELEISGDSHVASNEKEPNQNNEFSDLKKSKKSFIKNNHMSKEKSVKTDSIVGKSILVNKNKINEALDNLQEGKAIRKTMIETSECSTESNIELVILEENIAMNAPYKASNAEISQHIEESISEVIKQNNTSIETTSVENLNKTILTAARKNGNKTKKSNDNFSVPNKNNSASFEEVFQKNKIDADKDLKKATNKVKSLPQTLKESDNYSKKIKPSFKQPSKTSKQIYETAAKINKSLVETKKEQKSEMNASPKENNKDSCLLEKEANEKEIGINKQMKSLVSKHLIRESKEKISEISIDDNDSTTQNNSNVEVTKDEEDFFYVTISDEELDCEISSA</sequence>
<dbReference type="SUPFAM" id="SSF63748">
    <property type="entry name" value="Tudor/PWWP/MBT"/>
    <property type="match status" value="1"/>
</dbReference>
<dbReference type="InterPro" id="IPR000313">
    <property type="entry name" value="PWWP_dom"/>
</dbReference>
<dbReference type="AlphaFoldDB" id="A0A8X6F7K2"/>
<feature type="region of interest" description="Disordered" evidence="4">
    <location>
        <begin position="715"/>
        <end position="736"/>
    </location>
</feature>
<dbReference type="CDD" id="cd20145">
    <property type="entry name" value="PWWP_ZCWPW1"/>
    <property type="match status" value="1"/>
</dbReference>
<dbReference type="InterPro" id="IPR042778">
    <property type="entry name" value="ZCWPW1/ZCWPW2"/>
</dbReference>
<dbReference type="EMBL" id="BMAO01021173">
    <property type="protein sequence ID" value="GFQ72562.1"/>
    <property type="molecule type" value="Genomic_DNA"/>
</dbReference>
<evidence type="ECO:0000256" key="4">
    <source>
        <dbReference type="SAM" id="MobiDB-lite"/>
    </source>
</evidence>
<comment type="caution">
    <text evidence="7">The sequence shown here is derived from an EMBL/GenBank/DDBJ whole genome shotgun (WGS) entry which is preliminary data.</text>
</comment>
<dbReference type="Pfam" id="PF07496">
    <property type="entry name" value="zf-CW"/>
    <property type="match status" value="1"/>
</dbReference>
<dbReference type="Gene3D" id="3.30.40.100">
    <property type="match status" value="1"/>
</dbReference>
<dbReference type="GO" id="GO:0005634">
    <property type="term" value="C:nucleus"/>
    <property type="evidence" value="ECO:0007669"/>
    <property type="project" value="TreeGrafter"/>
</dbReference>
<feature type="region of interest" description="Disordered" evidence="4">
    <location>
        <begin position="671"/>
        <end position="700"/>
    </location>
</feature>